<proteinExistence type="predicted"/>
<evidence type="ECO:0000313" key="2">
    <source>
        <dbReference type="EMBL" id="MFC4726324.1"/>
    </source>
</evidence>
<feature type="region of interest" description="Disordered" evidence="1">
    <location>
        <begin position="1"/>
        <end position="28"/>
    </location>
</feature>
<protein>
    <submittedName>
        <fullName evidence="2">Uncharacterized protein</fullName>
    </submittedName>
</protein>
<feature type="compositionally biased region" description="Basic and acidic residues" evidence="1">
    <location>
        <begin position="1"/>
        <end position="22"/>
    </location>
</feature>
<dbReference type="EMBL" id="JBHSGQ010000009">
    <property type="protein sequence ID" value="MFC4726324.1"/>
    <property type="molecule type" value="Genomic_DNA"/>
</dbReference>
<dbReference type="RefSeq" id="WP_371392624.1">
    <property type="nucleotide sequence ID" value="NZ_CP163421.1"/>
</dbReference>
<sequence>MTDEPRADWWNETPWERGHKPDTGPAPTDEEINALLERSYLKALERLVKHWVNQSDRTTAIAALQLFYTREEFKPKGEDRNWILKHSIECLLRAANSPDREVAFEAMKLMFKLYDENKKCKPSG</sequence>
<evidence type="ECO:0000256" key="1">
    <source>
        <dbReference type="SAM" id="MobiDB-lite"/>
    </source>
</evidence>
<evidence type="ECO:0000313" key="3">
    <source>
        <dbReference type="Proteomes" id="UP001596024"/>
    </source>
</evidence>
<organism evidence="2 3">
    <name type="scientific">Glycocaulis abyssi</name>
    <dbReference type="NCBI Taxonomy" id="1433403"/>
    <lineage>
        <taxon>Bacteria</taxon>
        <taxon>Pseudomonadati</taxon>
        <taxon>Pseudomonadota</taxon>
        <taxon>Alphaproteobacteria</taxon>
        <taxon>Maricaulales</taxon>
        <taxon>Maricaulaceae</taxon>
        <taxon>Glycocaulis</taxon>
    </lineage>
</organism>
<gene>
    <name evidence="2" type="ORF">ACFPB0_13590</name>
</gene>
<accession>A0ABV9NFU6</accession>
<name>A0ABV9NFU6_9PROT</name>
<reference evidence="3" key="1">
    <citation type="journal article" date="2019" name="Int. J. Syst. Evol. Microbiol.">
        <title>The Global Catalogue of Microorganisms (GCM) 10K type strain sequencing project: providing services to taxonomists for standard genome sequencing and annotation.</title>
        <authorList>
            <consortium name="The Broad Institute Genomics Platform"/>
            <consortium name="The Broad Institute Genome Sequencing Center for Infectious Disease"/>
            <person name="Wu L."/>
            <person name="Ma J."/>
        </authorList>
    </citation>
    <scope>NUCLEOTIDE SEQUENCE [LARGE SCALE GENOMIC DNA]</scope>
    <source>
        <strain evidence="3">CCUG 62981</strain>
    </source>
</reference>
<comment type="caution">
    <text evidence="2">The sequence shown here is derived from an EMBL/GenBank/DDBJ whole genome shotgun (WGS) entry which is preliminary data.</text>
</comment>
<dbReference type="Proteomes" id="UP001596024">
    <property type="component" value="Unassembled WGS sequence"/>
</dbReference>
<keyword evidence="3" id="KW-1185">Reference proteome</keyword>